<protein>
    <submittedName>
        <fullName evidence="3">Uncharacterized protein</fullName>
    </submittedName>
</protein>
<evidence type="ECO:0000313" key="6">
    <source>
        <dbReference type="Proteomes" id="UP000030184"/>
    </source>
</evidence>
<keyword evidence="6" id="KW-1185">Reference proteome</keyword>
<gene>
    <name evidence="2" type="ORF">JCM19301_931</name>
    <name evidence="3" type="ORF">JCM19302_1132</name>
    <name evidence="4" type="ORF">JCM19538_1454</name>
</gene>
<evidence type="ECO:0000313" key="4">
    <source>
        <dbReference type="EMBL" id="GAL89459.1"/>
    </source>
</evidence>
<evidence type="ECO:0000256" key="1">
    <source>
        <dbReference type="SAM" id="MobiDB-lite"/>
    </source>
</evidence>
<evidence type="ECO:0000313" key="2">
    <source>
        <dbReference type="EMBL" id="GAL67644.1"/>
    </source>
</evidence>
<dbReference type="EMBL" id="BBNY01000009">
    <property type="protein sequence ID" value="GAL89459.1"/>
    <property type="molecule type" value="Genomic_DNA"/>
</dbReference>
<dbReference type="Proteomes" id="UP000029641">
    <property type="component" value="Unassembled WGS sequence"/>
</dbReference>
<evidence type="ECO:0000313" key="3">
    <source>
        <dbReference type="EMBL" id="GAL71454.1"/>
    </source>
</evidence>
<feature type="region of interest" description="Disordered" evidence="1">
    <location>
        <begin position="1"/>
        <end position="37"/>
    </location>
</feature>
<accession>A0A090W7M9</accession>
<dbReference type="Proteomes" id="UP000030184">
    <property type="component" value="Unassembled WGS sequence"/>
</dbReference>
<name>A0A090W7M9_9FLAO</name>
<dbReference type="EMBL" id="BBNR01000011">
    <property type="protein sequence ID" value="GAL67644.1"/>
    <property type="molecule type" value="Genomic_DNA"/>
</dbReference>
<sequence length="37" mass="4450">MIKIISNMLSKRREAKHRNSMFEKTVQRKNTSKTTKK</sequence>
<proteinExistence type="predicted"/>
<dbReference type="STRING" id="504487.JCM19538_1454"/>
<dbReference type="AlphaFoldDB" id="A0A090W7M9"/>
<comment type="caution">
    <text evidence="3">The sequence shown here is derived from an EMBL/GenBank/DDBJ whole genome shotgun (WGS) entry which is preliminary data.</text>
</comment>
<dbReference type="EMBL" id="BBNS01000012">
    <property type="protein sequence ID" value="GAL71454.1"/>
    <property type="molecule type" value="Genomic_DNA"/>
</dbReference>
<evidence type="ECO:0000313" key="5">
    <source>
        <dbReference type="Proteomes" id="UP000029646"/>
    </source>
</evidence>
<dbReference type="Proteomes" id="UP000029646">
    <property type="component" value="Unassembled WGS sequence"/>
</dbReference>
<organism evidence="3 5">
    <name type="scientific">Jejuia pallidilutea</name>
    <dbReference type="NCBI Taxonomy" id="504487"/>
    <lineage>
        <taxon>Bacteria</taxon>
        <taxon>Pseudomonadati</taxon>
        <taxon>Bacteroidota</taxon>
        <taxon>Flavobacteriia</taxon>
        <taxon>Flavobacteriales</taxon>
        <taxon>Flavobacteriaceae</taxon>
        <taxon>Jejuia</taxon>
    </lineage>
</organism>
<reference evidence="6" key="1">
    <citation type="journal article" date="2014" name="Genome Announc.">
        <title>Draft Genome Sequence of Marine Flavobacterium Jejuia pallidilutea Strain 11shimoA1 and Pigmentation Mutants.</title>
        <authorList>
            <person name="Takatani N."/>
            <person name="Nakanishi M."/>
            <person name="Meirelles P."/>
            <person name="Mino S."/>
            <person name="Suda W."/>
            <person name="Oshima K."/>
            <person name="Hattori M."/>
            <person name="Ohkuma M."/>
            <person name="Hosokawa M."/>
            <person name="Miyashita K."/>
            <person name="Thompson F.L."/>
            <person name="Niwa A."/>
            <person name="Sawabe T."/>
            <person name="Sawabe T."/>
        </authorList>
    </citation>
    <scope>NUCLEOTIDE SEQUENCE [LARGE SCALE GENOMIC DNA]</scope>
    <source>
        <strain evidence="6">JCM 19538</strain>
    </source>
</reference>